<organism evidence="2 3">
    <name type="scientific">Clathrus columnatus</name>
    <dbReference type="NCBI Taxonomy" id="1419009"/>
    <lineage>
        <taxon>Eukaryota</taxon>
        <taxon>Fungi</taxon>
        <taxon>Dikarya</taxon>
        <taxon>Basidiomycota</taxon>
        <taxon>Agaricomycotina</taxon>
        <taxon>Agaricomycetes</taxon>
        <taxon>Phallomycetidae</taxon>
        <taxon>Phallales</taxon>
        <taxon>Clathraceae</taxon>
        <taxon>Clathrus</taxon>
    </lineage>
</organism>
<feature type="compositionally biased region" description="Polar residues" evidence="1">
    <location>
        <begin position="328"/>
        <end position="346"/>
    </location>
</feature>
<reference evidence="2" key="1">
    <citation type="submission" date="2021-10" db="EMBL/GenBank/DDBJ databases">
        <title>De novo Genome Assembly of Clathrus columnatus (Basidiomycota, Fungi) Using Illumina and Nanopore Sequence Data.</title>
        <authorList>
            <person name="Ogiso-Tanaka E."/>
            <person name="Itagaki H."/>
            <person name="Hosoya T."/>
            <person name="Hosaka K."/>
        </authorList>
    </citation>
    <scope>NUCLEOTIDE SEQUENCE</scope>
    <source>
        <strain evidence="2">MO-923</strain>
    </source>
</reference>
<feature type="compositionally biased region" description="Polar residues" evidence="1">
    <location>
        <begin position="123"/>
        <end position="152"/>
    </location>
</feature>
<gene>
    <name evidence="2" type="ORF">Clacol_009960</name>
</gene>
<feature type="compositionally biased region" description="Low complexity" evidence="1">
    <location>
        <begin position="706"/>
        <end position="731"/>
    </location>
</feature>
<feature type="compositionally biased region" description="Basic and acidic residues" evidence="1">
    <location>
        <begin position="456"/>
        <end position="468"/>
    </location>
</feature>
<sequence>MHTKADPSTSAVNRPFPSSSSSSTAPQAIPTRHISTDPLTNTLAEKLNELALANADGLLDDEAHRLLRQNLFERYSQAEAQTQSISSRTWNETSTTPAGKRISSGFGFSNGNEGSSTGKKRTSWMNPSIASTPLPSTQSSNKTLSRAPSIESQRSIATAVSSLFRRATRRSGSSYSRGQTSPDRFMQDQEHDLEHHEASSIYSRPSFSSNNFPYSGAYGSMVRGMGMSRQLSSDSLVSVGTGVGSVTGSVAGSVSVTGFPSHLQIHTSHSTLGLSSGFPPSPSSASVPVDIRTLSVSRRMLGTYASSISSRTTARSNKPPSSFHLRHATTNSNSIPNSHSQSQPFSLSALVKARSHEGDAEDDEYTYGYDDLEDRNKEPPSSGPKIPKSAAALRAEIEAMEAEGRRVLDAFNALELSVLTKGGRMHVGGSSLISSVPEEMSVPVDAVSIKSVKSSSSKDKERERDKGRGGSSGSSSGMSGSIRTTTASSSLTSTSATATTIHTMSTSATSVSASTSGSVLSPPPQPALHTSHSSPNLLRSASTSSKSKPGVNAHVNGQGTTPTHPVPAIPITPSPKKRPSILLQRRKTGKTVVLPPSIVAASLEIKEREKEKERTSAPSISVITMSAHTSTVVPTATSASTDGPPSTRVRTRSHSRERPAREKPPSIAPPPLPPPPPSIPTLPPSISTKHPYADPSLALSLTIPDSNPQSQHQPQTPQSLTSPTSLPSLGALSSLTDELSTIRQRRATVAKRYDRRLEFLRAKLKSAEIREMLR</sequence>
<name>A0AAV5APF9_9AGAM</name>
<protein>
    <submittedName>
        <fullName evidence="2">Uncharacterized protein</fullName>
    </submittedName>
</protein>
<feature type="region of interest" description="Disordered" evidence="1">
    <location>
        <begin position="447"/>
        <end position="590"/>
    </location>
</feature>
<dbReference type="AlphaFoldDB" id="A0AAV5APF9"/>
<evidence type="ECO:0000256" key="1">
    <source>
        <dbReference type="SAM" id="MobiDB-lite"/>
    </source>
</evidence>
<feature type="compositionally biased region" description="Low complexity" evidence="1">
    <location>
        <begin position="473"/>
        <end position="520"/>
    </location>
</feature>
<feature type="compositionally biased region" description="Basic and acidic residues" evidence="1">
    <location>
        <begin position="605"/>
        <end position="615"/>
    </location>
</feature>
<dbReference type="Proteomes" id="UP001050691">
    <property type="component" value="Unassembled WGS sequence"/>
</dbReference>
<accession>A0AAV5APF9</accession>
<keyword evidence="3" id="KW-1185">Reference proteome</keyword>
<feature type="compositionally biased region" description="Polar residues" evidence="1">
    <location>
        <begin position="79"/>
        <end position="97"/>
    </location>
</feature>
<feature type="compositionally biased region" description="Pro residues" evidence="1">
    <location>
        <begin position="564"/>
        <end position="573"/>
    </location>
</feature>
<feature type="compositionally biased region" description="Basic and acidic residues" evidence="1">
    <location>
        <begin position="185"/>
        <end position="198"/>
    </location>
</feature>
<feature type="compositionally biased region" description="Low complexity" evidence="1">
    <location>
        <begin position="307"/>
        <end position="316"/>
    </location>
</feature>
<feature type="compositionally biased region" description="Polar residues" evidence="1">
    <location>
        <begin position="528"/>
        <end position="547"/>
    </location>
</feature>
<proteinExistence type="predicted"/>
<feature type="region of interest" description="Disordered" evidence="1">
    <location>
        <begin position="1"/>
        <end position="37"/>
    </location>
</feature>
<feature type="compositionally biased region" description="Polar residues" evidence="1">
    <location>
        <begin position="1"/>
        <end position="12"/>
    </location>
</feature>
<feature type="compositionally biased region" description="Acidic residues" evidence="1">
    <location>
        <begin position="359"/>
        <end position="373"/>
    </location>
</feature>
<evidence type="ECO:0000313" key="2">
    <source>
        <dbReference type="EMBL" id="GJJ15682.1"/>
    </source>
</evidence>
<feature type="compositionally biased region" description="Pro residues" evidence="1">
    <location>
        <begin position="666"/>
        <end position="683"/>
    </location>
</feature>
<feature type="compositionally biased region" description="Basic and acidic residues" evidence="1">
    <location>
        <begin position="654"/>
        <end position="664"/>
    </location>
</feature>
<evidence type="ECO:0000313" key="3">
    <source>
        <dbReference type="Proteomes" id="UP001050691"/>
    </source>
</evidence>
<feature type="region of interest" description="Disordered" evidence="1">
    <location>
        <begin position="307"/>
        <end position="388"/>
    </location>
</feature>
<dbReference type="EMBL" id="BPWL01000011">
    <property type="protein sequence ID" value="GJJ15682.1"/>
    <property type="molecule type" value="Genomic_DNA"/>
</dbReference>
<feature type="region of interest" description="Disordered" evidence="1">
    <location>
        <begin position="605"/>
        <end position="731"/>
    </location>
</feature>
<feature type="region of interest" description="Disordered" evidence="1">
    <location>
        <begin position="167"/>
        <end position="204"/>
    </location>
</feature>
<feature type="compositionally biased region" description="Low complexity" evidence="1">
    <location>
        <begin position="103"/>
        <end position="117"/>
    </location>
</feature>
<comment type="caution">
    <text evidence="2">The sequence shown here is derived from an EMBL/GenBank/DDBJ whole genome shotgun (WGS) entry which is preliminary data.</text>
</comment>
<feature type="region of interest" description="Disordered" evidence="1">
    <location>
        <begin position="79"/>
        <end position="152"/>
    </location>
</feature>
<feature type="compositionally biased region" description="Low complexity" evidence="1">
    <location>
        <begin position="626"/>
        <end position="641"/>
    </location>
</feature>
<feature type="compositionally biased region" description="Basic residues" evidence="1">
    <location>
        <begin position="575"/>
        <end position="589"/>
    </location>
</feature>
<feature type="compositionally biased region" description="Polar residues" evidence="1">
    <location>
        <begin position="170"/>
        <end position="182"/>
    </location>
</feature>